<dbReference type="EMBL" id="PTRA01000001">
    <property type="protein sequence ID" value="PQA59766.1"/>
    <property type="molecule type" value="Genomic_DNA"/>
</dbReference>
<accession>A0A2S7IQ09</accession>
<protein>
    <submittedName>
        <fullName evidence="1">Uncharacterized protein</fullName>
    </submittedName>
</protein>
<evidence type="ECO:0000313" key="1">
    <source>
        <dbReference type="EMBL" id="PQA59766.1"/>
    </source>
</evidence>
<organism evidence="1 2">
    <name type="scientific">Siphonobacter curvatus</name>
    <dbReference type="NCBI Taxonomy" id="2094562"/>
    <lineage>
        <taxon>Bacteria</taxon>
        <taxon>Pseudomonadati</taxon>
        <taxon>Bacteroidota</taxon>
        <taxon>Cytophagia</taxon>
        <taxon>Cytophagales</taxon>
        <taxon>Cytophagaceae</taxon>
        <taxon>Siphonobacter</taxon>
    </lineage>
</organism>
<dbReference type="Proteomes" id="UP000239590">
    <property type="component" value="Unassembled WGS sequence"/>
</dbReference>
<evidence type="ECO:0000313" key="2">
    <source>
        <dbReference type="Proteomes" id="UP000239590"/>
    </source>
</evidence>
<sequence>MNQRMPLLKGTEVYAEIPIFPYLRYWYDFIRESAYPLIVRRAGFIKAKKKFHTSPLPEVSTANPA</sequence>
<dbReference type="AlphaFoldDB" id="A0A2S7IQ09"/>
<gene>
    <name evidence="1" type="ORF">C5O19_09100</name>
</gene>
<reference evidence="2" key="1">
    <citation type="submission" date="2018-02" db="EMBL/GenBank/DDBJ databases">
        <title>Genome sequencing of Solimonas sp. HR-BB.</title>
        <authorList>
            <person name="Lee Y."/>
            <person name="Jeon C.O."/>
        </authorList>
    </citation>
    <scope>NUCLEOTIDE SEQUENCE [LARGE SCALE GENOMIC DNA]</scope>
    <source>
        <strain evidence="2">HR-U</strain>
    </source>
</reference>
<keyword evidence="2" id="KW-1185">Reference proteome</keyword>
<comment type="caution">
    <text evidence="1">The sequence shown here is derived from an EMBL/GenBank/DDBJ whole genome shotgun (WGS) entry which is preliminary data.</text>
</comment>
<proteinExistence type="predicted"/>
<name>A0A2S7IQ09_9BACT</name>